<dbReference type="Proteomes" id="UP000241769">
    <property type="component" value="Unassembled WGS sequence"/>
</dbReference>
<proteinExistence type="predicted"/>
<evidence type="ECO:0000313" key="3">
    <source>
        <dbReference type="Proteomes" id="UP000241769"/>
    </source>
</evidence>
<dbReference type="InParanoid" id="A0A2P6N556"/>
<protein>
    <submittedName>
        <fullName evidence="2">Uncharacterized protein</fullName>
    </submittedName>
</protein>
<organism evidence="2 3">
    <name type="scientific">Planoprotostelium fungivorum</name>
    <dbReference type="NCBI Taxonomy" id="1890364"/>
    <lineage>
        <taxon>Eukaryota</taxon>
        <taxon>Amoebozoa</taxon>
        <taxon>Evosea</taxon>
        <taxon>Variosea</taxon>
        <taxon>Cavosteliida</taxon>
        <taxon>Cavosteliaceae</taxon>
        <taxon>Planoprotostelium</taxon>
    </lineage>
</organism>
<dbReference type="AlphaFoldDB" id="A0A2P6N556"/>
<feature type="region of interest" description="Disordered" evidence="1">
    <location>
        <begin position="28"/>
        <end position="54"/>
    </location>
</feature>
<dbReference type="EMBL" id="MDYQ01000197">
    <property type="protein sequence ID" value="PRP79089.1"/>
    <property type="molecule type" value="Genomic_DNA"/>
</dbReference>
<comment type="caution">
    <text evidence="2">The sequence shown here is derived from an EMBL/GenBank/DDBJ whole genome shotgun (WGS) entry which is preliminary data.</text>
</comment>
<reference evidence="2 3" key="1">
    <citation type="journal article" date="2018" name="Genome Biol. Evol.">
        <title>Multiple Roots of Fruiting Body Formation in Amoebozoa.</title>
        <authorList>
            <person name="Hillmann F."/>
            <person name="Forbes G."/>
            <person name="Novohradska S."/>
            <person name="Ferling I."/>
            <person name="Riege K."/>
            <person name="Groth M."/>
            <person name="Westermann M."/>
            <person name="Marz M."/>
            <person name="Spaller T."/>
            <person name="Winckler T."/>
            <person name="Schaap P."/>
            <person name="Glockner G."/>
        </authorList>
    </citation>
    <scope>NUCLEOTIDE SEQUENCE [LARGE SCALE GENOMIC DNA]</scope>
    <source>
        <strain evidence="2 3">Jena</strain>
    </source>
</reference>
<gene>
    <name evidence="2" type="ORF">PROFUN_13151</name>
</gene>
<evidence type="ECO:0000256" key="1">
    <source>
        <dbReference type="SAM" id="MobiDB-lite"/>
    </source>
</evidence>
<keyword evidence="3" id="KW-1185">Reference proteome</keyword>
<sequence length="54" mass="5961">MLLGTSSYFGPVFSLNRTHKHRNVPAKLRVKAESSGPQRSSQELVDAPSARHTL</sequence>
<name>A0A2P6N556_9EUKA</name>
<accession>A0A2P6N556</accession>
<evidence type="ECO:0000313" key="2">
    <source>
        <dbReference type="EMBL" id="PRP79089.1"/>
    </source>
</evidence>